<evidence type="ECO:0000259" key="9">
    <source>
        <dbReference type="Pfam" id="PF01743"/>
    </source>
</evidence>
<keyword evidence="3 8" id="KW-0808">Transferase</keyword>
<dbReference type="AlphaFoldDB" id="A0AAV2Q4P0"/>
<comment type="cofactor">
    <cofactor evidence="1">
        <name>Mg(2+)</name>
        <dbReference type="ChEBI" id="CHEBI:18420"/>
    </cofactor>
</comment>
<evidence type="ECO:0000256" key="7">
    <source>
        <dbReference type="ARBA" id="ARBA00022842"/>
    </source>
</evidence>
<dbReference type="GO" id="GO:0046872">
    <property type="term" value="F:metal ion binding"/>
    <property type="evidence" value="ECO:0007669"/>
    <property type="project" value="UniProtKB-KW"/>
</dbReference>
<proteinExistence type="inferred from homology"/>
<evidence type="ECO:0000256" key="4">
    <source>
        <dbReference type="ARBA" id="ARBA00022694"/>
    </source>
</evidence>
<evidence type="ECO:0000256" key="5">
    <source>
        <dbReference type="ARBA" id="ARBA00022695"/>
    </source>
</evidence>
<feature type="non-terminal residue" evidence="10">
    <location>
        <position position="151"/>
    </location>
</feature>
<comment type="caution">
    <text evidence="10">The sequence shown here is derived from an EMBL/GenBank/DDBJ whole genome shotgun (WGS) entry which is preliminary data.</text>
</comment>
<name>A0AAV2Q4P0_MEGNR</name>
<dbReference type="GO" id="GO:0016779">
    <property type="term" value="F:nucleotidyltransferase activity"/>
    <property type="evidence" value="ECO:0007669"/>
    <property type="project" value="UniProtKB-KW"/>
</dbReference>
<dbReference type="SUPFAM" id="SSF81301">
    <property type="entry name" value="Nucleotidyltransferase"/>
    <property type="match status" value="1"/>
</dbReference>
<dbReference type="InterPro" id="IPR050264">
    <property type="entry name" value="Bact_CCA-adding_enz_type3_sf"/>
</dbReference>
<sequence length="151" mass="17106">MFVYIASADGMFLSARGLLNNFPFRNASISYVIRKHFFHMMKLNENQMSRVLRPGVLQLAELFTSHDYEMRIAGGAVRDLLMGKTPHDLDFATTATPQEMKTLFENEGVRMVNAGGEKHGTVTARIEEENFECTTLRIDVVTDGRHAESEF</sequence>
<organism evidence="10 11">
    <name type="scientific">Meganyctiphanes norvegica</name>
    <name type="common">Northern krill</name>
    <name type="synonym">Thysanopoda norvegica</name>
    <dbReference type="NCBI Taxonomy" id="48144"/>
    <lineage>
        <taxon>Eukaryota</taxon>
        <taxon>Metazoa</taxon>
        <taxon>Ecdysozoa</taxon>
        <taxon>Arthropoda</taxon>
        <taxon>Crustacea</taxon>
        <taxon>Multicrustacea</taxon>
        <taxon>Malacostraca</taxon>
        <taxon>Eumalacostraca</taxon>
        <taxon>Eucarida</taxon>
        <taxon>Euphausiacea</taxon>
        <taxon>Euphausiidae</taxon>
        <taxon>Meganyctiphanes</taxon>
    </lineage>
</organism>
<dbReference type="InterPro" id="IPR043519">
    <property type="entry name" value="NT_sf"/>
</dbReference>
<keyword evidence="8" id="KW-0694">RNA-binding</keyword>
<keyword evidence="7" id="KW-0460">Magnesium</keyword>
<evidence type="ECO:0000256" key="8">
    <source>
        <dbReference type="RuleBase" id="RU003953"/>
    </source>
</evidence>
<keyword evidence="11" id="KW-1185">Reference proteome</keyword>
<evidence type="ECO:0000313" key="10">
    <source>
        <dbReference type="EMBL" id="CAL4068106.1"/>
    </source>
</evidence>
<dbReference type="InterPro" id="IPR002646">
    <property type="entry name" value="PolA_pol_head_dom"/>
</dbReference>
<keyword evidence="5" id="KW-0548">Nucleotidyltransferase</keyword>
<keyword evidence="6" id="KW-0479">Metal-binding</keyword>
<protein>
    <recommendedName>
        <fullName evidence="9">Poly A polymerase head domain-containing protein</fullName>
    </recommendedName>
</protein>
<dbReference type="GO" id="GO:0001680">
    <property type="term" value="P:tRNA 3'-terminal CCA addition"/>
    <property type="evidence" value="ECO:0007669"/>
    <property type="project" value="TreeGrafter"/>
</dbReference>
<dbReference type="PANTHER" id="PTHR46173:SF1">
    <property type="entry name" value="CCA TRNA NUCLEOTIDYLTRANSFERASE 1, MITOCHONDRIAL"/>
    <property type="match status" value="1"/>
</dbReference>
<gene>
    <name evidence="10" type="ORF">MNOR_LOCUS6988</name>
</gene>
<dbReference type="CDD" id="cd05398">
    <property type="entry name" value="NT_ClassII-CCAase"/>
    <property type="match status" value="1"/>
</dbReference>
<accession>A0AAV2Q4P0</accession>
<evidence type="ECO:0000313" key="11">
    <source>
        <dbReference type="Proteomes" id="UP001497623"/>
    </source>
</evidence>
<dbReference type="GO" id="GO:1990180">
    <property type="term" value="P:mitochondrial tRNA 3'-end processing"/>
    <property type="evidence" value="ECO:0007669"/>
    <property type="project" value="TreeGrafter"/>
</dbReference>
<evidence type="ECO:0000256" key="6">
    <source>
        <dbReference type="ARBA" id="ARBA00022723"/>
    </source>
</evidence>
<reference evidence="10 11" key="1">
    <citation type="submission" date="2024-05" db="EMBL/GenBank/DDBJ databases">
        <authorList>
            <person name="Wallberg A."/>
        </authorList>
    </citation>
    <scope>NUCLEOTIDE SEQUENCE [LARGE SCALE GENOMIC DNA]</scope>
</reference>
<keyword evidence="4" id="KW-0819">tRNA processing</keyword>
<dbReference type="PANTHER" id="PTHR46173">
    <property type="entry name" value="CCA TRNA NUCLEOTIDYLTRANSFERASE 1, MITOCHONDRIAL"/>
    <property type="match status" value="1"/>
</dbReference>
<evidence type="ECO:0000256" key="3">
    <source>
        <dbReference type="ARBA" id="ARBA00022679"/>
    </source>
</evidence>
<dbReference type="EMBL" id="CAXKWB010002990">
    <property type="protein sequence ID" value="CAL4068106.1"/>
    <property type="molecule type" value="Genomic_DNA"/>
</dbReference>
<dbReference type="Pfam" id="PF01743">
    <property type="entry name" value="PolyA_pol"/>
    <property type="match status" value="1"/>
</dbReference>
<comment type="similarity">
    <text evidence="2 8">Belongs to the tRNA nucleotidyltransferase/poly(A) polymerase family.</text>
</comment>
<dbReference type="GO" id="GO:0000049">
    <property type="term" value="F:tRNA binding"/>
    <property type="evidence" value="ECO:0007669"/>
    <property type="project" value="TreeGrafter"/>
</dbReference>
<dbReference type="Proteomes" id="UP001497623">
    <property type="component" value="Unassembled WGS sequence"/>
</dbReference>
<dbReference type="GO" id="GO:0005739">
    <property type="term" value="C:mitochondrion"/>
    <property type="evidence" value="ECO:0007669"/>
    <property type="project" value="TreeGrafter"/>
</dbReference>
<evidence type="ECO:0000256" key="1">
    <source>
        <dbReference type="ARBA" id="ARBA00001946"/>
    </source>
</evidence>
<feature type="domain" description="Poly A polymerase head" evidence="9">
    <location>
        <begin position="71"/>
        <end position="146"/>
    </location>
</feature>
<dbReference type="Gene3D" id="3.30.460.10">
    <property type="entry name" value="Beta Polymerase, domain 2"/>
    <property type="match status" value="1"/>
</dbReference>
<evidence type="ECO:0000256" key="2">
    <source>
        <dbReference type="ARBA" id="ARBA00007265"/>
    </source>
</evidence>